<comment type="cofactor">
    <cofactor evidence="6">
        <name>Zn(2+)</name>
        <dbReference type="ChEBI" id="CHEBI:29105"/>
    </cofactor>
    <text evidence="6">Binds 1 zinc ion per subunit.</text>
</comment>
<evidence type="ECO:0000259" key="8">
    <source>
        <dbReference type="Pfam" id="PF01435"/>
    </source>
</evidence>
<organism evidence="9 10">
    <name type="scientific">Koribacter versatilis (strain Ellin345)</name>
    <dbReference type="NCBI Taxonomy" id="204669"/>
    <lineage>
        <taxon>Bacteria</taxon>
        <taxon>Pseudomonadati</taxon>
        <taxon>Acidobacteriota</taxon>
        <taxon>Terriglobia</taxon>
        <taxon>Terriglobales</taxon>
        <taxon>Candidatus Korobacteraceae</taxon>
        <taxon>Candidatus Korobacter</taxon>
    </lineage>
</organism>
<reference evidence="9 10" key="1">
    <citation type="journal article" date="2009" name="Appl. Environ. Microbiol.">
        <title>Three genomes from the phylum Acidobacteria provide insight into the lifestyles of these microorganisms in soils.</title>
        <authorList>
            <person name="Ward N.L."/>
            <person name="Challacombe J.F."/>
            <person name="Janssen P.H."/>
            <person name="Henrissat B."/>
            <person name="Coutinho P.M."/>
            <person name="Wu M."/>
            <person name="Xie G."/>
            <person name="Haft D.H."/>
            <person name="Sait M."/>
            <person name="Badger J."/>
            <person name="Barabote R.D."/>
            <person name="Bradley B."/>
            <person name="Brettin T.S."/>
            <person name="Brinkac L.M."/>
            <person name="Bruce D."/>
            <person name="Creasy T."/>
            <person name="Daugherty S.C."/>
            <person name="Davidsen T.M."/>
            <person name="DeBoy R.T."/>
            <person name="Detter J.C."/>
            <person name="Dodson R.J."/>
            <person name="Durkin A.S."/>
            <person name="Ganapathy A."/>
            <person name="Gwinn-Giglio M."/>
            <person name="Han C.S."/>
            <person name="Khouri H."/>
            <person name="Kiss H."/>
            <person name="Kothari S.P."/>
            <person name="Madupu R."/>
            <person name="Nelson K.E."/>
            <person name="Nelson W.C."/>
            <person name="Paulsen I."/>
            <person name="Penn K."/>
            <person name="Ren Q."/>
            <person name="Rosovitz M.J."/>
            <person name="Selengut J.D."/>
            <person name="Shrivastava S."/>
            <person name="Sullivan S.A."/>
            <person name="Tapia R."/>
            <person name="Thompson L.S."/>
            <person name="Watkins K.L."/>
            <person name="Yang Q."/>
            <person name="Yu C."/>
            <person name="Zafar N."/>
            <person name="Zhou L."/>
            <person name="Kuske C.R."/>
        </authorList>
    </citation>
    <scope>NUCLEOTIDE SEQUENCE [LARGE SCALE GENOMIC DNA]</scope>
    <source>
        <strain evidence="9 10">Ellin345</strain>
    </source>
</reference>
<dbReference type="InterPro" id="IPR001915">
    <property type="entry name" value="Peptidase_M48"/>
</dbReference>
<evidence type="ECO:0000256" key="1">
    <source>
        <dbReference type="ARBA" id="ARBA00022670"/>
    </source>
</evidence>
<feature type="signal peptide" evidence="7">
    <location>
        <begin position="1"/>
        <end position="31"/>
    </location>
</feature>
<protein>
    <submittedName>
        <fullName evidence="9">Peptidase M48, Ste24p</fullName>
    </submittedName>
</protein>
<dbReference type="OrthoDB" id="9810445at2"/>
<evidence type="ECO:0000313" key="10">
    <source>
        <dbReference type="Proteomes" id="UP000002432"/>
    </source>
</evidence>
<dbReference type="RefSeq" id="WP_011521904.1">
    <property type="nucleotide sequence ID" value="NC_008009.1"/>
</dbReference>
<dbReference type="PANTHER" id="PTHR22726">
    <property type="entry name" value="METALLOENDOPEPTIDASE OMA1"/>
    <property type="match status" value="1"/>
</dbReference>
<dbReference type="eggNOG" id="COG4783">
    <property type="taxonomic scope" value="Bacteria"/>
</dbReference>
<feature type="chain" id="PRO_5004191228" evidence="7">
    <location>
        <begin position="32"/>
        <end position="365"/>
    </location>
</feature>
<dbReference type="Gene3D" id="3.30.2010.10">
    <property type="entry name" value="Metalloproteases ('zincins'), catalytic domain"/>
    <property type="match status" value="1"/>
</dbReference>
<evidence type="ECO:0000256" key="3">
    <source>
        <dbReference type="ARBA" id="ARBA00022801"/>
    </source>
</evidence>
<proteinExistence type="inferred from homology"/>
<comment type="similarity">
    <text evidence="6">Belongs to the peptidase M48 family.</text>
</comment>
<evidence type="ECO:0000256" key="6">
    <source>
        <dbReference type="RuleBase" id="RU003983"/>
    </source>
</evidence>
<dbReference type="EMBL" id="CP000360">
    <property type="protein sequence ID" value="ABF40102.1"/>
    <property type="molecule type" value="Genomic_DNA"/>
</dbReference>
<dbReference type="GO" id="GO:0016020">
    <property type="term" value="C:membrane"/>
    <property type="evidence" value="ECO:0007669"/>
    <property type="project" value="TreeGrafter"/>
</dbReference>
<dbReference type="GO" id="GO:0051603">
    <property type="term" value="P:proteolysis involved in protein catabolic process"/>
    <property type="evidence" value="ECO:0007669"/>
    <property type="project" value="TreeGrafter"/>
</dbReference>
<name>Q1ISP8_KORVE</name>
<dbReference type="PANTHER" id="PTHR22726:SF1">
    <property type="entry name" value="METALLOENDOPEPTIDASE OMA1, MITOCHONDRIAL"/>
    <property type="match status" value="1"/>
</dbReference>
<evidence type="ECO:0000256" key="5">
    <source>
        <dbReference type="ARBA" id="ARBA00023049"/>
    </source>
</evidence>
<dbReference type="CDD" id="cd07333">
    <property type="entry name" value="M48C_bepA_like"/>
    <property type="match status" value="1"/>
</dbReference>
<dbReference type="GO" id="GO:0004222">
    <property type="term" value="F:metalloendopeptidase activity"/>
    <property type="evidence" value="ECO:0007669"/>
    <property type="project" value="InterPro"/>
</dbReference>
<evidence type="ECO:0000256" key="2">
    <source>
        <dbReference type="ARBA" id="ARBA00022723"/>
    </source>
</evidence>
<keyword evidence="4 6" id="KW-0862">Zinc</keyword>
<dbReference type="KEGG" id="aba:Acid345_1099"/>
<keyword evidence="5 6" id="KW-0482">Metalloprotease</keyword>
<dbReference type="STRING" id="204669.Acid345_1099"/>
<keyword evidence="1 6" id="KW-0645">Protease</keyword>
<evidence type="ECO:0000313" key="9">
    <source>
        <dbReference type="EMBL" id="ABF40102.1"/>
    </source>
</evidence>
<dbReference type="GO" id="GO:0046872">
    <property type="term" value="F:metal ion binding"/>
    <property type="evidence" value="ECO:0007669"/>
    <property type="project" value="UniProtKB-KW"/>
</dbReference>
<dbReference type="AlphaFoldDB" id="Q1ISP8"/>
<keyword evidence="7" id="KW-0732">Signal</keyword>
<dbReference type="Proteomes" id="UP000002432">
    <property type="component" value="Chromosome"/>
</dbReference>
<feature type="domain" description="Peptidase M48" evidence="8">
    <location>
        <begin position="99"/>
        <end position="278"/>
    </location>
</feature>
<keyword evidence="2" id="KW-0479">Metal-binding</keyword>
<evidence type="ECO:0000256" key="4">
    <source>
        <dbReference type="ARBA" id="ARBA00022833"/>
    </source>
</evidence>
<dbReference type="InterPro" id="IPR051156">
    <property type="entry name" value="Mito/Outer_Membr_Metalloprot"/>
</dbReference>
<gene>
    <name evidence="9" type="ordered locus">Acid345_1099</name>
</gene>
<keyword evidence="3 6" id="KW-0378">Hydrolase</keyword>
<keyword evidence="10" id="KW-1185">Reference proteome</keyword>
<dbReference type="EnsemblBacteria" id="ABF40102">
    <property type="protein sequence ID" value="ABF40102"/>
    <property type="gene ID" value="Acid345_1099"/>
</dbReference>
<dbReference type="HOGENOM" id="CLU_029002_2_0_0"/>
<accession>Q1ISP8</accession>
<evidence type="ECO:0000256" key="7">
    <source>
        <dbReference type="SAM" id="SignalP"/>
    </source>
</evidence>
<sequence length="365" mass="40686">MQAPRVRLLITLVFFVSFSVAQTLNSSNASAAPVVEVSSAKYAKAMQKVVTKYDVTKIGERKVAGGMNFVSIEAEARLGRQLSGEADRMLRLVQDPVITEYVNRLGQNLVRNSDAKVPFTIKVVDSEEINAFALPGGYFYVNTGLILAADSEAELAAVMSHEIAHVAARHATKNLSKRELLQLCTLPTFFIAGPAVIAIREAAQIALPMTYMKFSRDAEREADLLGMEYAYASGYDPQAMVTFFQKALVRDQKRQRLIARAYATHPMTAERMQRAQAEIQTLLPPKDNYMLTTNEFDEIKARVSRLERNQLVAWAPSSKPTLRNRTDVESAPVSNTPTLRKTVGDGTNFTDVKKDVRTYAERQWN</sequence>
<dbReference type="Pfam" id="PF01435">
    <property type="entry name" value="Peptidase_M48"/>
    <property type="match status" value="1"/>
</dbReference>